<proteinExistence type="predicted"/>
<evidence type="ECO:0000259" key="2">
    <source>
        <dbReference type="SMART" id="SM00862"/>
    </source>
</evidence>
<dbReference type="SUPFAM" id="SSF46894">
    <property type="entry name" value="C-terminal effector domain of the bipartite response regulators"/>
    <property type="match status" value="1"/>
</dbReference>
<dbReference type="InterPro" id="IPR036388">
    <property type="entry name" value="WH-like_DNA-bd_sf"/>
</dbReference>
<evidence type="ECO:0000313" key="3">
    <source>
        <dbReference type="EMBL" id="XDU73203.1"/>
    </source>
</evidence>
<dbReference type="SMART" id="SM00862">
    <property type="entry name" value="Trans_reg_C"/>
    <property type="match status" value="1"/>
</dbReference>
<keyword evidence="1" id="KW-0238">DNA-binding</keyword>
<dbReference type="GO" id="GO:0003677">
    <property type="term" value="F:DNA binding"/>
    <property type="evidence" value="ECO:0007669"/>
    <property type="project" value="UniProtKB-KW"/>
</dbReference>
<dbReference type="Pfam" id="PF00486">
    <property type="entry name" value="Trans_reg_C"/>
    <property type="match status" value="1"/>
</dbReference>
<evidence type="ECO:0000256" key="1">
    <source>
        <dbReference type="ARBA" id="ARBA00023125"/>
    </source>
</evidence>
<dbReference type="GO" id="GO:0006355">
    <property type="term" value="P:regulation of DNA-templated transcription"/>
    <property type="evidence" value="ECO:0007669"/>
    <property type="project" value="InterPro"/>
</dbReference>
<dbReference type="EMBL" id="CP165628">
    <property type="protein sequence ID" value="XDU73203.1"/>
    <property type="molecule type" value="Genomic_DNA"/>
</dbReference>
<reference evidence="3" key="1">
    <citation type="submission" date="2024-07" db="EMBL/GenBank/DDBJ databases">
        <authorList>
            <person name="Biller S.J."/>
        </authorList>
    </citation>
    <scope>NUCLEOTIDE SEQUENCE</scope>
    <source>
        <strain evidence="3">WC2420</strain>
    </source>
</reference>
<sequence length="134" mass="15572">MKRINITNNIYYCQEKHAFCDKTGSILRLTYSQGKLFELIVMHGQQQPVNKELLIQIIWGKAALFDFSPAINQKIYTLRKELRSLNLEDLIITIPRLGYKVNSDFTITETNSPDSEVGFWRSMLRVFFAGSIKH</sequence>
<dbReference type="AlphaFoldDB" id="A0AB39VTX3"/>
<dbReference type="InterPro" id="IPR001867">
    <property type="entry name" value="OmpR/PhoB-type_DNA-bd"/>
</dbReference>
<dbReference type="InterPro" id="IPR016032">
    <property type="entry name" value="Sig_transdc_resp-reg_C-effctor"/>
</dbReference>
<organism evidence="3">
    <name type="scientific">Rouxiella sp. WC2420</name>
    <dbReference type="NCBI Taxonomy" id="3234145"/>
    <lineage>
        <taxon>Bacteria</taxon>
        <taxon>Pseudomonadati</taxon>
        <taxon>Pseudomonadota</taxon>
        <taxon>Gammaproteobacteria</taxon>
        <taxon>Enterobacterales</taxon>
        <taxon>Yersiniaceae</taxon>
        <taxon>Rouxiella</taxon>
    </lineage>
</organism>
<feature type="domain" description="OmpR/PhoB-type" evidence="2">
    <location>
        <begin position="24"/>
        <end position="101"/>
    </location>
</feature>
<protein>
    <submittedName>
        <fullName evidence="3">Transcriptional regulator</fullName>
    </submittedName>
</protein>
<gene>
    <name evidence="3" type="ORF">AB3G37_03550</name>
</gene>
<name>A0AB39VTX3_9GAMM</name>
<accession>A0AB39VTX3</accession>
<dbReference type="Gene3D" id="1.10.10.10">
    <property type="entry name" value="Winged helix-like DNA-binding domain superfamily/Winged helix DNA-binding domain"/>
    <property type="match status" value="1"/>
</dbReference>
<dbReference type="GO" id="GO:0000160">
    <property type="term" value="P:phosphorelay signal transduction system"/>
    <property type="evidence" value="ECO:0007669"/>
    <property type="project" value="InterPro"/>
</dbReference>
<dbReference type="RefSeq" id="WP_369789730.1">
    <property type="nucleotide sequence ID" value="NZ_CP165628.1"/>
</dbReference>